<evidence type="ECO:0000313" key="9">
    <source>
        <dbReference type="Proteomes" id="UP000230066"/>
    </source>
</evidence>
<dbReference type="InterPro" id="IPR000301">
    <property type="entry name" value="Tetraspanin_animals"/>
</dbReference>
<dbReference type="InterPro" id="IPR008952">
    <property type="entry name" value="Tetraspanin_EC2_sf"/>
</dbReference>
<dbReference type="CDD" id="cd03127">
    <property type="entry name" value="tetraspanin_LEL"/>
    <property type="match status" value="1"/>
</dbReference>
<dbReference type="Gene3D" id="1.10.1450.10">
    <property type="entry name" value="Tetraspanin"/>
    <property type="match status" value="1"/>
</dbReference>
<sequence length="222" mass="24050">MVSLSHGYKFLQIILIFLNFLVVACGVGLVAMGSIVDISLSNYGDLEHDSLRVAIVFIICLGCLVFIVGVLGLCGACLKSACMLIAYTLFLVLLVMAHAVGGVAVLIGARKIKEAFSDHLKNLYEEYSSTERAKNVVDSIQKKLKCCGVSGFWGRSPVPESCMDENGRKYTEGCIEKMNTFIQSNLAMIATCIFALALLQVICITVASCVVHAIRNRKAQTV</sequence>
<keyword evidence="5 7" id="KW-0472">Membrane</keyword>
<dbReference type="EMBL" id="JXXN02000796">
    <property type="protein sequence ID" value="THD26278.1"/>
    <property type="molecule type" value="Genomic_DNA"/>
</dbReference>
<keyword evidence="9" id="KW-1185">Reference proteome</keyword>
<evidence type="ECO:0000256" key="1">
    <source>
        <dbReference type="ARBA" id="ARBA00004141"/>
    </source>
</evidence>
<dbReference type="PRINTS" id="PR00259">
    <property type="entry name" value="TMFOUR"/>
</dbReference>
<dbReference type="SUPFAM" id="SSF48652">
    <property type="entry name" value="Tetraspanin"/>
    <property type="match status" value="1"/>
</dbReference>
<feature type="transmembrane region" description="Helical" evidence="7">
    <location>
        <begin position="55"/>
        <end position="78"/>
    </location>
</feature>
<comment type="similarity">
    <text evidence="2 7">Belongs to the tetraspanin (TM4SF) family.</text>
</comment>
<dbReference type="PIRSF" id="PIRSF002419">
    <property type="entry name" value="Tetraspanin"/>
    <property type="match status" value="1"/>
</dbReference>
<feature type="disulfide bond" evidence="6">
    <location>
        <begin position="146"/>
        <end position="174"/>
    </location>
</feature>
<evidence type="ECO:0000256" key="3">
    <source>
        <dbReference type="ARBA" id="ARBA00022692"/>
    </source>
</evidence>
<comment type="caution">
    <text evidence="8">The sequence shown here is derived from an EMBL/GenBank/DDBJ whole genome shotgun (WGS) entry which is preliminary data.</text>
</comment>
<feature type="transmembrane region" description="Helical" evidence="7">
    <location>
        <begin position="186"/>
        <end position="214"/>
    </location>
</feature>
<accession>A0A4E0RVC8</accession>
<dbReference type="Proteomes" id="UP000230066">
    <property type="component" value="Unassembled WGS sequence"/>
</dbReference>
<dbReference type="GO" id="GO:0005886">
    <property type="term" value="C:plasma membrane"/>
    <property type="evidence" value="ECO:0007669"/>
    <property type="project" value="TreeGrafter"/>
</dbReference>
<evidence type="ECO:0000313" key="8">
    <source>
        <dbReference type="EMBL" id="THD26278.1"/>
    </source>
</evidence>
<keyword evidence="4 7" id="KW-1133">Transmembrane helix</keyword>
<feature type="transmembrane region" description="Helical" evidence="7">
    <location>
        <begin position="85"/>
        <end position="109"/>
    </location>
</feature>
<evidence type="ECO:0000256" key="4">
    <source>
        <dbReference type="ARBA" id="ARBA00022989"/>
    </source>
</evidence>
<dbReference type="Pfam" id="PF00335">
    <property type="entry name" value="Tetraspanin"/>
    <property type="match status" value="1"/>
</dbReference>
<feature type="transmembrane region" description="Helical" evidence="7">
    <location>
        <begin position="12"/>
        <end position="35"/>
    </location>
</feature>
<keyword evidence="6" id="KW-1015">Disulfide bond</keyword>
<comment type="subcellular location">
    <subcellularLocation>
        <location evidence="1 7">Membrane</location>
        <topology evidence="1 7">Multi-pass membrane protein</topology>
    </subcellularLocation>
</comment>
<name>A0A4E0RVC8_FASHE</name>
<reference evidence="8" key="1">
    <citation type="submission" date="2019-03" db="EMBL/GenBank/DDBJ databases">
        <title>Improved annotation for the trematode Fasciola hepatica.</title>
        <authorList>
            <person name="Choi Y.-J."/>
            <person name="Martin J."/>
            <person name="Mitreva M."/>
        </authorList>
    </citation>
    <scope>NUCLEOTIDE SEQUENCE [LARGE SCALE GENOMIC DNA]</scope>
</reference>
<evidence type="ECO:0000256" key="2">
    <source>
        <dbReference type="ARBA" id="ARBA00006840"/>
    </source>
</evidence>
<dbReference type="AlphaFoldDB" id="A0A4E0RVC8"/>
<protein>
    <recommendedName>
        <fullName evidence="7">Tetraspanin</fullName>
    </recommendedName>
</protein>
<organism evidence="8 9">
    <name type="scientific">Fasciola hepatica</name>
    <name type="common">Liver fluke</name>
    <dbReference type="NCBI Taxonomy" id="6192"/>
    <lineage>
        <taxon>Eukaryota</taxon>
        <taxon>Metazoa</taxon>
        <taxon>Spiralia</taxon>
        <taxon>Lophotrochozoa</taxon>
        <taxon>Platyhelminthes</taxon>
        <taxon>Trematoda</taxon>
        <taxon>Digenea</taxon>
        <taxon>Plagiorchiida</taxon>
        <taxon>Echinostomata</taxon>
        <taxon>Echinostomatoidea</taxon>
        <taxon>Fasciolidae</taxon>
        <taxon>Fasciola</taxon>
    </lineage>
</organism>
<proteinExistence type="inferred from homology"/>
<dbReference type="PANTHER" id="PTHR19282">
    <property type="entry name" value="TETRASPANIN"/>
    <property type="match status" value="1"/>
</dbReference>
<evidence type="ECO:0000256" key="6">
    <source>
        <dbReference type="PIRSR" id="PIRSR002419-1"/>
    </source>
</evidence>
<evidence type="ECO:0000256" key="5">
    <source>
        <dbReference type="ARBA" id="ARBA00023136"/>
    </source>
</evidence>
<dbReference type="InterPro" id="IPR018499">
    <property type="entry name" value="Tetraspanin/Peripherin"/>
</dbReference>
<dbReference type="PANTHER" id="PTHR19282:SF544">
    <property type="entry name" value="TETRASPANIN"/>
    <property type="match status" value="1"/>
</dbReference>
<gene>
    <name evidence="8" type="ORF">D915_002968</name>
</gene>
<keyword evidence="3 7" id="KW-0812">Transmembrane</keyword>
<feature type="disulfide bond" evidence="6">
    <location>
        <begin position="147"/>
        <end position="162"/>
    </location>
</feature>
<evidence type="ECO:0000256" key="7">
    <source>
        <dbReference type="RuleBase" id="RU361218"/>
    </source>
</evidence>